<reference evidence="2" key="2">
    <citation type="journal article" date="2015" name="Data Brief">
        <title>Shoot transcriptome of the giant reed, Arundo donax.</title>
        <authorList>
            <person name="Barrero R.A."/>
            <person name="Guerrero F.D."/>
            <person name="Moolhuijzen P."/>
            <person name="Goolsby J.A."/>
            <person name="Tidwell J."/>
            <person name="Bellgard S.E."/>
            <person name="Bellgard M.I."/>
        </authorList>
    </citation>
    <scope>NUCLEOTIDE SEQUENCE</scope>
    <source>
        <tissue evidence="2">Shoot tissue taken approximately 20 cm above the soil surface</tissue>
    </source>
</reference>
<protein>
    <submittedName>
        <fullName evidence="2">Uncharacterized protein</fullName>
    </submittedName>
</protein>
<reference evidence="2" key="1">
    <citation type="submission" date="2014-09" db="EMBL/GenBank/DDBJ databases">
        <authorList>
            <person name="Magalhaes I.L.F."/>
            <person name="Oliveira U."/>
            <person name="Santos F.R."/>
            <person name="Vidigal T.H.D.A."/>
            <person name="Brescovit A.D."/>
            <person name="Santos A.J."/>
        </authorList>
    </citation>
    <scope>NUCLEOTIDE SEQUENCE</scope>
    <source>
        <tissue evidence="2">Shoot tissue taken approximately 20 cm above the soil surface</tissue>
    </source>
</reference>
<dbReference type="EMBL" id="GBRH01169565">
    <property type="protein sequence ID" value="JAE28331.1"/>
    <property type="molecule type" value="Transcribed_RNA"/>
</dbReference>
<proteinExistence type="predicted"/>
<sequence length="50" mass="5396">MQPEDVREEHESHAHGESPVDRSLGCPLPPASAEKLCARIGDVSLIICSK</sequence>
<evidence type="ECO:0000256" key="1">
    <source>
        <dbReference type="SAM" id="MobiDB-lite"/>
    </source>
</evidence>
<feature type="compositionally biased region" description="Basic and acidic residues" evidence="1">
    <location>
        <begin position="1"/>
        <end position="20"/>
    </location>
</feature>
<dbReference type="AlphaFoldDB" id="A0A0A9H0G7"/>
<feature type="region of interest" description="Disordered" evidence="1">
    <location>
        <begin position="1"/>
        <end position="26"/>
    </location>
</feature>
<evidence type="ECO:0000313" key="2">
    <source>
        <dbReference type="EMBL" id="JAE28331.1"/>
    </source>
</evidence>
<accession>A0A0A9H0G7</accession>
<organism evidence="2">
    <name type="scientific">Arundo donax</name>
    <name type="common">Giant reed</name>
    <name type="synonym">Donax arundinaceus</name>
    <dbReference type="NCBI Taxonomy" id="35708"/>
    <lineage>
        <taxon>Eukaryota</taxon>
        <taxon>Viridiplantae</taxon>
        <taxon>Streptophyta</taxon>
        <taxon>Embryophyta</taxon>
        <taxon>Tracheophyta</taxon>
        <taxon>Spermatophyta</taxon>
        <taxon>Magnoliopsida</taxon>
        <taxon>Liliopsida</taxon>
        <taxon>Poales</taxon>
        <taxon>Poaceae</taxon>
        <taxon>PACMAD clade</taxon>
        <taxon>Arundinoideae</taxon>
        <taxon>Arundineae</taxon>
        <taxon>Arundo</taxon>
    </lineage>
</organism>
<name>A0A0A9H0G7_ARUDO</name>